<dbReference type="InterPro" id="IPR036415">
    <property type="entry name" value="Lamin_tail_dom_sf"/>
</dbReference>
<dbReference type="Pfam" id="PF00932">
    <property type="entry name" value="LTD"/>
    <property type="match status" value="1"/>
</dbReference>
<proteinExistence type="predicted"/>
<sequence length="339" mass="37413">MLKIKLISLLLPIKFAVFIFNPYLIKDKLIKNQTVSIPTKDITAESHRNKGKPCDANSIISQGDLLISEVLFNPRTGGVDFVEIYNNSNHEVDLKELQLANVNAAGTIANVKNVSTKQLMIAPGSYWVITTNHNNVKQYYQTTFPTHFVQISSLPAFNNDKGTVILRSNGQVLDRLNYDAKIHHPLIRDEDGISIERVSFTVATNEPGNFKSAAALAGFATPTYQNSQREISGEDDVILLSKTFSPDGDNFEDLLSLNYQVAQNSSLATVNIYSDKGKLVRKLVKNQTIGAKGVLTWDGLDDNGSISAIGIYVILFDIFDLQGNTKRFKNTCALAGKLN</sequence>
<protein>
    <recommendedName>
        <fullName evidence="1">LTD domain-containing protein</fullName>
    </recommendedName>
</protein>
<reference evidence="2 3" key="1">
    <citation type="submission" date="2019-11" db="EMBL/GenBank/DDBJ databases">
        <title>Pedobacter petrophilus genome.</title>
        <authorList>
            <person name="Feldbauer M.J."/>
            <person name="Newman J.D."/>
        </authorList>
    </citation>
    <scope>NUCLEOTIDE SEQUENCE [LARGE SCALE GENOMIC DNA]</scope>
    <source>
        <strain evidence="2 3">LMG 29686</strain>
    </source>
</reference>
<evidence type="ECO:0000259" key="1">
    <source>
        <dbReference type="PROSITE" id="PS51841"/>
    </source>
</evidence>
<dbReference type="Gene3D" id="2.60.40.4070">
    <property type="match status" value="1"/>
</dbReference>
<evidence type="ECO:0000313" key="2">
    <source>
        <dbReference type="EMBL" id="MRX74572.1"/>
    </source>
</evidence>
<dbReference type="OrthoDB" id="9758406at2"/>
<evidence type="ECO:0000313" key="3">
    <source>
        <dbReference type="Proteomes" id="UP000487757"/>
    </source>
</evidence>
<dbReference type="PROSITE" id="PS51841">
    <property type="entry name" value="LTD"/>
    <property type="match status" value="1"/>
</dbReference>
<name>A0A7K0FTC2_9SPHI</name>
<dbReference type="SUPFAM" id="SSF74853">
    <property type="entry name" value="Lamin A/C globular tail domain"/>
    <property type="match status" value="1"/>
</dbReference>
<dbReference type="Proteomes" id="UP000487757">
    <property type="component" value="Unassembled WGS sequence"/>
</dbReference>
<dbReference type="AlphaFoldDB" id="A0A7K0FTC2"/>
<comment type="caution">
    <text evidence="2">The sequence shown here is derived from an EMBL/GenBank/DDBJ whole genome shotgun (WGS) entry which is preliminary data.</text>
</comment>
<feature type="domain" description="LTD" evidence="1">
    <location>
        <begin position="58"/>
        <end position="180"/>
    </location>
</feature>
<accession>A0A7K0FTC2</accession>
<keyword evidence="3" id="KW-1185">Reference proteome</keyword>
<dbReference type="Gene3D" id="2.60.40.1260">
    <property type="entry name" value="Lamin Tail domain"/>
    <property type="match status" value="1"/>
</dbReference>
<organism evidence="2 3">
    <name type="scientific">Pedobacter petrophilus</name>
    <dbReference type="NCBI Taxonomy" id="1908241"/>
    <lineage>
        <taxon>Bacteria</taxon>
        <taxon>Pseudomonadati</taxon>
        <taxon>Bacteroidota</taxon>
        <taxon>Sphingobacteriia</taxon>
        <taxon>Sphingobacteriales</taxon>
        <taxon>Sphingobacteriaceae</taxon>
        <taxon>Pedobacter</taxon>
    </lineage>
</organism>
<dbReference type="EMBL" id="WKKH01000001">
    <property type="protein sequence ID" value="MRX74572.1"/>
    <property type="molecule type" value="Genomic_DNA"/>
</dbReference>
<dbReference type="InterPro" id="IPR001322">
    <property type="entry name" value="Lamin_tail_dom"/>
</dbReference>
<gene>
    <name evidence="2" type="ORF">GJU39_00610</name>
</gene>